<dbReference type="AlphaFoldDB" id="A0AAD8N3E7"/>
<keyword evidence="2" id="KW-1185">Reference proteome</keyword>
<proteinExistence type="predicted"/>
<gene>
    <name evidence="1" type="ORF">POM88_010153</name>
</gene>
<protein>
    <submittedName>
        <fullName evidence="1">Subtilisin-like protease</fullName>
    </submittedName>
</protein>
<sequence length="102" mass="12336">MQMPWRRRIEYIRYFSSVILPRKANNLSAWITAGILVYYFDIAPIQEHKRQQLEKAARDARDPNRYIDKCKPVPDHRATGLIYGNKNRVRRTYKQWHEVGKY</sequence>
<evidence type="ECO:0000313" key="2">
    <source>
        <dbReference type="Proteomes" id="UP001237642"/>
    </source>
</evidence>
<dbReference type="EMBL" id="JAUIZM010000002">
    <property type="protein sequence ID" value="KAK1400290.1"/>
    <property type="molecule type" value="Genomic_DNA"/>
</dbReference>
<dbReference type="GO" id="GO:0008233">
    <property type="term" value="F:peptidase activity"/>
    <property type="evidence" value="ECO:0007669"/>
    <property type="project" value="UniProtKB-KW"/>
</dbReference>
<reference evidence="1" key="1">
    <citation type="submission" date="2023-02" db="EMBL/GenBank/DDBJ databases">
        <title>Genome of toxic invasive species Heracleum sosnowskyi carries increased number of genes despite the absence of recent whole-genome duplications.</title>
        <authorList>
            <person name="Schelkunov M."/>
            <person name="Shtratnikova V."/>
            <person name="Makarenko M."/>
            <person name="Klepikova A."/>
            <person name="Omelchenko D."/>
            <person name="Novikova G."/>
            <person name="Obukhova E."/>
            <person name="Bogdanov V."/>
            <person name="Penin A."/>
            <person name="Logacheva M."/>
        </authorList>
    </citation>
    <scope>NUCLEOTIDE SEQUENCE</scope>
    <source>
        <strain evidence="1">Hsosn_3</strain>
        <tissue evidence="1">Leaf</tissue>
    </source>
</reference>
<dbReference type="Proteomes" id="UP001237642">
    <property type="component" value="Unassembled WGS sequence"/>
</dbReference>
<reference evidence="1" key="2">
    <citation type="submission" date="2023-05" db="EMBL/GenBank/DDBJ databases">
        <authorList>
            <person name="Schelkunov M.I."/>
        </authorList>
    </citation>
    <scope>NUCLEOTIDE SEQUENCE</scope>
    <source>
        <strain evidence="1">Hsosn_3</strain>
        <tissue evidence="1">Leaf</tissue>
    </source>
</reference>
<keyword evidence="1" id="KW-0645">Protease</keyword>
<name>A0AAD8N3E7_9APIA</name>
<organism evidence="1 2">
    <name type="scientific">Heracleum sosnowskyi</name>
    <dbReference type="NCBI Taxonomy" id="360622"/>
    <lineage>
        <taxon>Eukaryota</taxon>
        <taxon>Viridiplantae</taxon>
        <taxon>Streptophyta</taxon>
        <taxon>Embryophyta</taxon>
        <taxon>Tracheophyta</taxon>
        <taxon>Spermatophyta</taxon>
        <taxon>Magnoliopsida</taxon>
        <taxon>eudicotyledons</taxon>
        <taxon>Gunneridae</taxon>
        <taxon>Pentapetalae</taxon>
        <taxon>asterids</taxon>
        <taxon>campanulids</taxon>
        <taxon>Apiales</taxon>
        <taxon>Apiaceae</taxon>
        <taxon>Apioideae</taxon>
        <taxon>apioid superclade</taxon>
        <taxon>Tordylieae</taxon>
        <taxon>Tordyliinae</taxon>
        <taxon>Heracleum</taxon>
    </lineage>
</organism>
<comment type="caution">
    <text evidence="1">The sequence shown here is derived from an EMBL/GenBank/DDBJ whole genome shotgun (WGS) entry which is preliminary data.</text>
</comment>
<evidence type="ECO:0000313" key="1">
    <source>
        <dbReference type="EMBL" id="KAK1400290.1"/>
    </source>
</evidence>
<dbReference type="PANTHER" id="PTHR37213">
    <property type="entry name" value="SUBTILISIN-LIKE PROTEASE"/>
    <property type="match status" value="1"/>
</dbReference>
<accession>A0AAD8N3E7</accession>
<dbReference type="PANTHER" id="PTHR37213:SF1">
    <property type="entry name" value="SUBTILISIN-LIKE PROTEASE"/>
    <property type="match status" value="1"/>
</dbReference>
<keyword evidence="1" id="KW-0378">Hydrolase</keyword>
<dbReference type="GO" id="GO:0006508">
    <property type="term" value="P:proteolysis"/>
    <property type="evidence" value="ECO:0007669"/>
    <property type="project" value="UniProtKB-KW"/>
</dbReference>